<dbReference type="Proteomes" id="UP001152024">
    <property type="component" value="Unassembled WGS sequence"/>
</dbReference>
<sequence>MEGQDPAGFGPNLTRFYNNKDLSDAIIRCEDKEFAVHKLVLCSHSEYFIKQFSGQWTESVDGIINIADFDVTVVEAMVHFMYHRGYDVPSEQSAMAFHATVYQIADKYNMQSMKQHARSRFSTVAVELEGWDEVEFPNIISLVWSTTLPNDRGLRDIVSATSVKNLAGLLNKDTFIDELTANGPFAVELIRIQSERLKKIERYHCGKCEYAFDFGGTDIILTDDGMWQIPDRPKWCPKCKEYIV</sequence>
<dbReference type="Pfam" id="PF00651">
    <property type="entry name" value="BTB"/>
    <property type="match status" value="1"/>
</dbReference>
<dbReference type="InterPro" id="IPR011333">
    <property type="entry name" value="SKP1/BTB/POZ_sf"/>
</dbReference>
<dbReference type="PROSITE" id="PS50097">
    <property type="entry name" value="BTB"/>
    <property type="match status" value="1"/>
</dbReference>
<dbReference type="CDD" id="cd18186">
    <property type="entry name" value="BTB_POZ_ZBTB_KLHL-like"/>
    <property type="match status" value="1"/>
</dbReference>
<keyword evidence="3" id="KW-1185">Reference proteome</keyword>
<dbReference type="Gene3D" id="3.30.710.10">
    <property type="entry name" value="Potassium Channel Kv1.1, Chain A"/>
    <property type="match status" value="1"/>
</dbReference>
<evidence type="ECO:0000313" key="2">
    <source>
        <dbReference type="EMBL" id="KAJ4137127.1"/>
    </source>
</evidence>
<name>A0ABQ8RJX3_FUSEQ</name>
<accession>A0ABQ8RJX3</accession>
<gene>
    <name evidence="2" type="ORF">NW768_002707</name>
</gene>
<proteinExistence type="predicted"/>
<reference evidence="2" key="1">
    <citation type="submission" date="2022-09" db="EMBL/GenBank/DDBJ databases">
        <title>Fusarium specimens isolated from Avocado Roots.</title>
        <authorList>
            <person name="Stajich J."/>
            <person name="Roper C."/>
            <person name="Heimlech-Rivalta G."/>
        </authorList>
    </citation>
    <scope>NUCLEOTIDE SEQUENCE</scope>
    <source>
        <strain evidence="2">CF00095</strain>
    </source>
</reference>
<dbReference type="EMBL" id="JAOQBH010000004">
    <property type="protein sequence ID" value="KAJ4137127.1"/>
    <property type="molecule type" value="Genomic_DNA"/>
</dbReference>
<evidence type="ECO:0000313" key="3">
    <source>
        <dbReference type="Proteomes" id="UP001152024"/>
    </source>
</evidence>
<protein>
    <recommendedName>
        <fullName evidence="1">BTB domain-containing protein</fullName>
    </recommendedName>
</protein>
<organism evidence="2 3">
    <name type="scientific">Fusarium equiseti</name>
    <name type="common">Fusarium scirpi</name>
    <dbReference type="NCBI Taxonomy" id="61235"/>
    <lineage>
        <taxon>Eukaryota</taxon>
        <taxon>Fungi</taxon>
        <taxon>Dikarya</taxon>
        <taxon>Ascomycota</taxon>
        <taxon>Pezizomycotina</taxon>
        <taxon>Sordariomycetes</taxon>
        <taxon>Hypocreomycetidae</taxon>
        <taxon>Hypocreales</taxon>
        <taxon>Nectriaceae</taxon>
        <taxon>Fusarium</taxon>
        <taxon>Fusarium incarnatum-equiseti species complex</taxon>
    </lineage>
</organism>
<dbReference type="PANTHER" id="PTHR47843:SF5">
    <property type="entry name" value="BTB_POZ DOMAIN PROTEIN"/>
    <property type="match status" value="1"/>
</dbReference>
<feature type="domain" description="BTB" evidence="1">
    <location>
        <begin position="23"/>
        <end position="90"/>
    </location>
</feature>
<comment type="caution">
    <text evidence="2">The sequence shown here is derived from an EMBL/GenBank/DDBJ whole genome shotgun (WGS) entry which is preliminary data.</text>
</comment>
<evidence type="ECO:0000259" key="1">
    <source>
        <dbReference type="PROSITE" id="PS50097"/>
    </source>
</evidence>
<dbReference type="SMART" id="SM00225">
    <property type="entry name" value="BTB"/>
    <property type="match status" value="1"/>
</dbReference>
<dbReference type="SUPFAM" id="SSF54695">
    <property type="entry name" value="POZ domain"/>
    <property type="match status" value="1"/>
</dbReference>
<dbReference type="InterPro" id="IPR000210">
    <property type="entry name" value="BTB/POZ_dom"/>
</dbReference>
<dbReference type="PANTHER" id="PTHR47843">
    <property type="entry name" value="BTB DOMAIN-CONTAINING PROTEIN-RELATED"/>
    <property type="match status" value="1"/>
</dbReference>